<evidence type="ECO:0000313" key="2">
    <source>
        <dbReference type="EMBL" id="PPJ76832.1"/>
    </source>
</evidence>
<evidence type="ECO:0000313" key="3">
    <source>
        <dbReference type="Proteomes" id="UP000238153"/>
    </source>
</evidence>
<feature type="non-terminal residue" evidence="2">
    <location>
        <position position="1"/>
    </location>
</feature>
<name>A0A7Z1N924_STAHA</name>
<comment type="caution">
    <text evidence="2">The sequence shown here is derived from an EMBL/GenBank/DDBJ whole genome shotgun (WGS) entry which is preliminary data.</text>
</comment>
<evidence type="ECO:0000256" key="1">
    <source>
        <dbReference type="SAM" id="MobiDB-lite"/>
    </source>
</evidence>
<proteinExistence type="predicted"/>
<feature type="non-terminal residue" evidence="2">
    <location>
        <position position="143"/>
    </location>
</feature>
<dbReference type="AlphaFoldDB" id="A0A7Z1N924"/>
<dbReference type="Proteomes" id="UP000238153">
    <property type="component" value="Unassembled WGS sequence"/>
</dbReference>
<gene>
    <name evidence="2" type="ORF">CV019_02440</name>
</gene>
<protein>
    <submittedName>
        <fullName evidence="2">Uncharacterized protein</fullName>
    </submittedName>
</protein>
<reference evidence="2 3" key="1">
    <citation type="submission" date="2017-11" db="EMBL/GenBank/DDBJ databases">
        <authorList>
            <person name="Founou R.C."/>
            <person name="Founou L."/>
            <person name="Allam M."/>
            <person name="Ismail A."/>
            <person name="Essack S.Y."/>
        </authorList>
    </citation>
    <scope>NUCLEOTIDE SEQUENCE [LARGE SCALE GENOMIC DNA]</scope>
    <source>
        <strain evidence="2 3">G811N2B1</strain>
    </source>
</reference>
<sequence>DDEHHPPAAGRHTQRGGNDAVNSVRSPVGENAQGCLGCGEEGVQVADGHTVADKKRAAARQEIGEFAEDPPLEEFLCRPQPRRQNGGRVLVRAAPRVAPGTGHRGWAVRGQGLGQGARDPGAVHDISGGQHGVFPAARRVHHH</sequence>
<accession>A0A7Z1N924</accession>
<dbReference type="EMBL" id="PGWX01000171">
    <property type="protein sequence ID" value="PPJ76832.1"/>
    <property type="molecule type" value="Genomic_DNA"/>
</dbReference>
<organism evidence="2 3">
    <name type="scientific">Staphylococcus haemolyticus</name>
    <dbReference type="NCBI Taxonomy" id="1283"/>
    <lineage>
        <taxon>Bacteria</taxon>
        <taxon>Bacillati</taxon>
        <taxon>Bacillota</taxon>
        <taxon>Bacilli</taxon>
        <taxon>Bacillales</taxon>
        <taxon>Staphylococcaceae</taxon>
        <taxon>Staphylococcus</taxon>
    </lineage>
</organism>
<feature type="region of interest" description="Disordered" evidence="1">
    <location>
        <begin position="1"/>
        <end position="28"/>
    </location>
</feature>
<feature type="region of interest" description="Disordered" evidence="1">
    <location>
        <begin position="98"/>
        <end position="143"/>
    </location>
</feature>